<dbReference type="Pfam" id="PF24758">
    <property type="entry name" value="LRR_At5g56370"/>
    <property type="match status" value="1"/>
</dbReference>
<evidence type="ECO:0008006" key="6">
    <source>
        <dbReference type="Google" id="ProtNLM"/>
    </source>
</evidence>
<dbReference type="PANTHER" id="PTHR34223">
    <property type="entry name" value="OS11G0201299 PROTEIN"/>
    <property type="match status" value="1"/>
</dbReference>
<dbReference type="Pfam" id="PF00646">
    <property type="entry name" value="F-box"/>
    <property type="match status" value="1"/>
</dbReference>
<dbReference type="InterPro" id="IPR055411">
    <property type="entry name" value="LRR_FXL15/At3g58940/PEG3-like"/>
</dbReference>
<dbReference type="SUPFAM" id="SSF52047">
    <property type="entry name" value="RNI-like"/>
    <property type="match status" value="1"/>
</dbReference>
<accession>A0AAV8E8P7</accession>
<feature type="domain" description="F-box" evidence="2">
    <location>
        <begin position="7"/>
        <end position="45"/>
    </location>
</feature>
<reference evidence="4" key="1">
    <citation type="submission" date="2022-08" db="EMBL/GenBank/DDBJ databases">
        <authorList>
            <person name="Marques A."/>
        </authorList>
    </citation>
    <scope>NUCLEOTIDE SEQUENCE</scope>
    <source>
        <strain evidence="4">RhyPub2mFocal</strain>
        <tissue evidence="4">Leaves</tissue>
    </source>
</reference>
<feature type="region of interest" description="Disordered" evidence="1">
    <location>
        <begin position="430"/>
        <end position="478"/>
    </location>
</feature>
<dbReference type="InterPro" id="IPR053781">
    <property type="entry name" value="F-box_AtFBL13-like"/>
</dbReference>
<dbReference type="CDD" id="cd22160">
    <property type="entry name" value="F-box_AtFBL13-like"/>
    <property type="match status" value="1"/>
</dbReference>
<dbReference type="Gene3D" id="1.20.1280.50">
    <property type="match status" value="1"/>
</dbReference>
<dbReference type="PANTHER" id="PTHR34223:SF51">
    <property type="entry name" value="OS06G0556300 PROTEIN"/>
    <property type="match status" value="1"/>
</dbReference>
<dbReference type="InterPro" id="IPR036047">
    <property type="entry name" value="F-box-like_dom_sf"/>
</dbReference>
<dbReference type="SUPFAM" id="SSF81383">
    <property type="entry name" value="F-box domain"/>
    <property type="match status" value="1"/>
</dbReference>
<protein>
    <recommendedName>
        <fullName evidence="6">F-box domain-containing protein</fullName>
    </recommendedName>
</protein>
<evidence type="ECO:0000259" key="3">
    <source>
        <dbReference type="Pfam" id="PF24758"/>
    </source>
</evidence>
<sequence>MAGADRISGLHDSILTHILSFLPTKDAVCTRGLSKRWRNVWASVTVLSFDSVDFWPDDISSFSFRSEMLERQDKFVTFIDTVLAARQVQQVDRFRLAWKYQVRNYPPHGHPVRRWIPIVVQQLPRVLSILLQPRLDRVDIIPEPIFTCSSLEEIKLQVKNRADHSIWHDRLNPMVVTLPHLRKLNLGHFRIEADFMDKLFLGCPILEEVELYSCWLDISQISCGNIRSLVINGCYHSRAIEVLIPSLQNLKVTVMCSQPARFVFKNMSSLVKASICLLDLNDVDFVIFDFGAEILAGLSGVTTLDIVLCGWRAEDMLKHILWTCPHFENLKFMNFESFDGCTPCTADCIDMVDRLVQHSSALKGVTVYGCQGDDDDEIDLLEELRKLLGEYGILVERHQGSIYGSLNELKELAHEHMHLLQSILWEPLDEDGEGEEGEAWWEGGAISEEEEEEGEDEAEEMEDGDENIDEEEEDDEWK</sequence>
<evidence type="ECO:0000259" key="2">
    <source>
        <dbReference type="Pfam" id="PF00646"/>
    </source>
</evidence>
<keyword evidence="5" id="KW-1185">Reference proteome</keyword>
<organism evidence="4 5">
    <name type="scientific">Rhynchospora pubera</name>
    <dbReference type="NCBI Taxonomy" id="906938"/>
    <lineage>
        <taxon>Eukaryota</taxon>
        <taxon>Viridiplantae</taxon>
        <taxon>Streptophyta</taxon>
        <taxon>Embryophyta</taxon>
        <taxon>Tracheophyta</taxon>
        <taxon>Spermatophyta</taxon>
        <taxon>Magnoliopsida</taxon>
        <taxon>Liliopsida</taxon>
        <taxon>Poales</taxon>
        <taxon>Cyperaceae</taxon>
        <taxon>Cyperoideae</taxon>
        <taxon>Rhynchosporeae</taxon>
        <taxon>Rhynchospora</taxon>
    </lineage>
</organism>
<feature type="compositionally biased region" description="Acidic residues" evidence="1">
    <location>
        <begin position="430"/>
        <end position="439"/>
    </location>
</feature>
<dbReference type="InterPro" id="IPR032675">
    <property type="entry name" value="LRR_dom_sf"/>
</dbReference>
<feature type="compositionally biased region" description="Acidic residues" evidence="1">
    <location>
        <begin position="447"/>
        <end position="478"/>
    </location>
</feature>
<feature type="domain" description="F-box/LRR-repeat protein 15/At3g58940/PEG3-like LRR" evidence="3">
    <location>
        <begin position="114"/>
        <end position="252"/>
    </location>
</feature>
<name>A0AAV8E8P7_9POAL</name>
<dbReference type="AlphaFoldDB" id="A0AAV8E8P7"/>
<proteinExistence type="predicted"/>
<dbReference type="EMBL" id="JAMFTS010000003">
    <property type="protein sequence ID" value="KAJ4776984.1"/>
    <property type="molecule type" value="Genomic_DNA"/>
</dbReference>
<dbReference type="Gene3D" id="3.80.10.10">
    <property type="entry name" value="Ribonuclease Inhibitor"/>
    <property type="match status" value="1"/>
</dbReference>
<dbReference type="InterPro" id="IPR053197">
    <property type="entry name" value="F-box_SCFL_complex_component"/>
</dbReference>
<dbReference type="Proteomes" id="UP001140206">
    <property type="component" value="Chromosome 3"/>
</dbReference>
<gene>
    <name evidence="4" type="ORF">LUZ62_061241</name>
</gene>
<evidence type="ECO:0000313" key="5">
    <source>
        <dbReference type="Proteomes" id="UP001140206"/>
    </source>
</evidence>
<dbReference type="InterPro" id="IPR001810">
    <property type="entry name" value="F-box_dom"/>
</dbReference>
<comment type="caution">
    <text evidence="4">The sequence shown here is derived from an EMBL/GenBank/DDBJ whole genome shotgun (WGS) entry which is preliminary data.</text>
</comment>
<evidence type="ECO:0000256" key="1">
    <source>
        <dbReference type="SAM" id="MobiDB-lite"/>
    </source>
</evidence>
<evidence type="ECO:0000313" key="4">
    <source>
        <dbReference type="EMBL" id="KAJ4776984.1"/>
    </source>
</evidence>